<keyword evidence="3" id="KW-1185">Reference proteome</keyword>
<dbReference type="GeneTree" id="ENSGT00390000005130"/>
<feature type="coiled-coil region" evidence="1">
    <location>
        <begin position="27"/>
        <end position="54"/>
    </location>
</feature>
<dbReference type="AlphaFoldDB" id="A0AAY4C342"/>
<feature type="coiled-coil region" evidence="1">
    <location>
        <begin position="83"/>
        <end position="169"/>
    </location>
</feature>
<accession>A0AAY4C342</accession>
<dbReference type="Ensembl" id="ENSDCDT00010033834.1">
    <property type="protein sequence ID" value="ENSDCDP00010027354.1"/>
    <property type="gene ID" value="ENSDCDG00010017320.1"/>
</dbReference>
<organism evidence="2 3">
    <name type="scientific">Denticeps clupeoides</name>
    <name type="common">denticle herring</name>
    <dbReference type="NCBI Taxonomy" id="299321"/>
    <lineage>
        <taxon>Eukaryota</taxon>
        <taxon>Metazoa</taxon>
        <taxon>Chordata</taxon>
        <taxon>Craniata</taxon>
        <taxon>Vertebrata</taxon>
        <taxon>Euteleostomi</taxon>
        <taxon>Actinopterygii</taxon>
        <taxon>Neopterygii</taxon>
        <taxon>Teleostei</taxon>
        <taxon>Clupei</taxon>
        <taxon>Clupeiformes</taxon>
        <taxon>Denticipitoidei</taxon>
        <taxon>Denticipitidae</taxon>
        <taxon>Denticeps</taxon>
    </lineage>
</organism>
<keyword evidence="1" id="KW-0175">Coiled coil</keyword>
<sequence>MQLYVNGNPQGILSSAEKSCAAVNLELKTSERKVTGLQCEMEQLRSHLSSLEARLCSLSAENTKLTLDRQEEEERRCCAQARHDEYRRKMASHKKAVSAVESQADVYRELMEKREIVRWLREQRKELQEDLQNPERETARQSQVCEDLVKERQNDLQKEKDVHAELRKDIEVYIDFYAPQRCEAIIKRLHCQVNKTQCSHRQLICDIKHMEGRRDELKAQLAISQFAPL</sequence>
<evidence type="ECO:0000313" key="3">
    <source>
        <dbReference type="Proteomes" id="UP000694580"/>
    </source>
</evidence>
<evidence type="ECO:0000256" key="1">
    <source>
        <dbReference type="SAM" id="Coils"/>
    </source>
</evidence>
<reference evidence="2" key="3">
    <citation type="submission" date="2025-09" db="UniProtKB">
        <authorList>
            <consortium name="Ensembl"/>
        </authorList>
    </citation>
    <scope>IDENTIFICATION</scope>
</reference>
<reference evidence="2 3" key="1">
    <citation type="submission" date="2020-06" db="EMBL/GenBank/DDBJ databases">
        <authorList>
            <consortium name="Wellcome Sanger Institute Data Sharing"/>
        </authorList>
    </citation>
    <scope>NUCLEOTIDE SEQUENCE [LARGE SCALE GENOMIC DNA]</scope>
</reference>
<protein>
    <submittedName>
        <fullName evidence="2">Uncharacterized protein</fullName>
    </submittedName>
</protein>
<reference evidence="2" key="2">
    <citation type="submission" date="2025-08" db="UniProtKB">
        <authorList>
            <consortium name="Ensembl"/>
        </authorList>
    </citation>
    <scope>IDENTIFICATION</scope>
</reference>
<evidence type="ECO:0000313" key="2">
    <source>
        <dbReference type="Ensembl" id="ENSDCDP00010027354.1"/>
    </source>
</evidence>
<proteinExistence type="predicted"/>
<dbReference type="Proteomes" id="UP000694580">
    <property type="component" value="Chromosome 5"/>
</dbReference>
<name>A0AAY4C342_9TELE</name>